<accession>A0A1T4PVK5</accession>
<reference evidence="3 4" key="1">
    <citation type="submission" date="2017-02" db="EMBL/GenBank/DDBJ databases">
        <authorList>
            <person name="Peterson S.W."/>
        </authorList>
    </citation>
    <scope>NUCLEOTIDE SEQUENCE [LARGE SCALE GENOMIC DNA]</scope>
    <source>
        <strain evidence="3 4">ATCC 700028</strain>
    </source>
</reference>
<evidence type="ECO:0000259" key="2">
    <source>
        <dbReference type="Pfam" id="PF14020"/>
    </source>
</evidence>
<feature type="domain" description="DUF4236" evidence="2">
    <location>
        <begin position="3"/>
        <end position="56"/>
    </location>
</feature>
<dbReference type="RefSeq" id="WP_143311342.1">
    <property type="nucleotide sequence ID" value="NZ_FUWX01000016.1"/>
</dbReference>
<keyword evidence="1" id="KW-0812">Transmembrane</keyword>
<evidence type="ECO:0000256" key="1">
    <source>
        <dbReference type="SAM" id="Phobius"/>
    </source>
</evidence>
<dbReference type="AlphaFoldDB" id="A0A1T4PVK5"/>
<feature type="transmembrane region" description="Helical" evidence="1">
    <location>
        <begin position="104"/>
        <end position="123"/>
    </location>
</feature>
<dbReference type="OrthoDB" id="9806903at2"/>
<keyword evidence="4" id="KW-1185">Reference proteome</keyword>
<dbReference type="STRING" id="180163.SAMN02745174_02069"/>
<feature type="transmembrane region" description="Helical" evidence="1">
    <location>
        <begin position="80"/>
        <end position="98"/>
    </location>
</feature>
<protein>
    <recommendedName>
        <fullName evidence="2">DUF4236 domain-containing protein</fullName>
    </recommendedName>
</protein>
<gene>
    <name evidence="3" type="ORF">SAMN02745174_02069</name>
</gene>
<feature type="transmembrane region" description="Helical" evidence="1">
    <location>
        <begin position="161"/>
        <end position="177"/>
    </location>
</feature>
<evidence type="ECO:0000313" key="4">
    <source>
        <dbReference type="Proteomes" id="UP000191153"/>
    </source>
</evidence>
<keyword evidence="1" id="KW-0472">Membrane</keyword>
<keyword evidence="1" id="KW-1133">Transmembrane helix</keyword>
<dbReference type="Proteomes" id="UP000191153">
    <property type="component" value="Unassembled WGS sequence"/>
</dbReference>
<organism evidence="3 4">
    <name type="scientific">Cetobacterium ceti</name>
    <dbReference type="NCBI Taxonomy" id="180163"/>
    <lineage>
        <taxon>Bacteria</taxon>
        <taxon>Fusobacteriati</taxon>
        <taxon>Fusobacteriota</taxon>
        <taxon>Fusobacteriia</taxon>
        <taxon>Fusobacteriales</taxon>
        <taxon>Fusobacteriaceae</taxon>
        <taxon>Cetobacterium</taxon>
    </lineage>
</organism>
<dbReference type="EMBL" id="FUWX01000016">
    <property type="protein sequence ID" value="SJZ95594.1"/>
    <property type="molecule type" value="Genomic_DNA"/>
</dbReference>
<dbReference type="Pfam" id="PF14020">
    <property type="entry name" value="DUF4236"/>
    <property type="match status" value="1"/>
</dbReference>
<dbReference type="InterPro" id="IPR025330">
    <property type="entry name" value="DUF4236"/>
</dbReference>
<sequence length="273" mass="30981">MGFRFQKSIKLGGGVRLNISKSGLGASIGTKGLRVGTGPRGTRITTNIPGTGIGYTKTFGNKRNRKNIDFEYKEEIQPDIFTIFAILIIIIAIVLRLVFSNLIFNIYLVISMTVLSILLYEIKTSTIEVNKEFEVNNLKSSIYIALILMGIVSYFSSQSSLGIFCIISILRINIIFYRKKFIKNKSIEKKETVEFDNSKKLETKEIDIRGEILKIIRDFGLEGILQKDLCSILLKQNIEISKNKLYSEVNELESMGDIKKIKEGRSYRLKIVN</sequence>
<name>A0A1T4PVK5_9FUSO</name>
<feature type="transmembrane region" description="Helical" evidence="1">
    <location>
        <begin position="135"/>
        <end position="155"/>
    </location>
</feature>
<proteinExistence type="predicted"/>
<evidence type="ECO:0000313" key="3">
    <source>
        <dbReference type="EMBL" id="SJZ95594.1"/>
    </source>
</evidence>